<keyword evidence="1" id="KW-0812">Transmembrane</keyword>
<evidence type="ECO:0000313" key="2">
    <source>
        <dbReference type="EMBL" id="OAQ08769.1"/>
    </source>
</evidence>
<proteinExistence type="predicted"/>
<keyword evidence="1" id="KW-1133">Transmembrane helix</keyword>
<protein>
    <submittedName>
        <fullName evidence="2">Uncharacterized protein</fullName>
    </submittedName>
</protein>
<evidence type="ECO:0000256" key="1">
    <source>
        <dbReference type="SAM" id="Phobius"/>
    </source>
</evidence>
<evidence type="ECO:0000313" key="3">
    <source>
        <dbReference type="Proteomes" id="UP000078520"/>
    </source>
</evidence>
<accession>A0A179CQY7</accession>
<organism evidence="2 3">
    <name type="scientific">Ligilactobacillus aviarius</name>
    <dbReference type="NCBI Taxonomy" id="1606"/>
    <lineage>
        <taxon>Bacteria</taxon>
        <taxon>Bacillati</taxon>
        <taxon>Bacillota</taxon>
        <taxon>Bacilli</taxon>
        <taxon>Lactobacillales</taxon>
        <taxon>Lactobacillaceae</taxon>
        <taxon>Ligilactobacillus</taxon>
    </lineage>
</organism>
<dbReference type="AlphaFoldDB" id="A0A179CQY7"/>
<comment type="caution">
    <text evidence="2">The sequence shown here is derived from an EMBL/GenBank/DDBJ whole genome shotgun (WGS) entry which is preliminary data.</text>
</comment>
<dbReference type="EMBL" id="LVKI01000007">
    <property type="protein sequence ID" value="OAQ08769.1"/>
    <property type="molecule type" value="Genomic_DNA"/>
</dbReference>
<dbReference type="Proteomes" id="UP000078520">
    <property type="component" value="Unassembled WGS sequence"/>
</dbReference>
<gene>
    <name evidence="2" type="ORF">A3O14_02600</name>
</gene>
<name>A0A179CQY7_9LACO</name>
<keyword evidence="1" id="KW-0472">Membrane</keyword>
<sequence>MSYIRNYVDVHVSSNKTSSKSMILNELFKPHQTVGYYVKWGAINVFIILGVFALLVITALAIKDFLKRQIAINKLNTSSKHFSHKDFNG</sequence>
<reference evidence="3" key="1">
    <citation type="submission" date="2016-03" db="EMBL/GenBank/DDBJ databases">
        <authorList>
            <person name="Johnson T.J."/>
            <person name="Youmans B."/>
            <person name="Case K."/>
            <person name="Noll S."/>
        </authorList>
    </citation>
    <scope>NUCLEOTIDE SEQUENCE [LARGE SCALE GENOMIC DNA]</scope>
    <source>
        <strain evidence="3">UMNLAv8</strain>
    </source>
</reference>
<feature type="transmembrane region" description="Helical" evidence="1">
    <location>
        <begin position="40"/>
        <end position="62"/>
    </location>
</feature>